<evidence type="ECO:0000256" key="6">
    <source>
        <dbReference type="ARBA" id="ARBA00022643"/>
    </source>
</evidence>
<organism evidence="13 14">
    <name type="scientific">Brevibacterium casei CIP 102111</name>
    <dbReference type="NCBI Taxonomy" id="1255625"/>
    <lineage>
        <taxon>Bacteria</taxon>
        <taxon>Bacillati</taxon>
        <taxon>Actinomycetota</taxon>
        <taxon>Actinomycetes</taxon>
        <taxon>Micrococcales</taxon>
        <taxon>Brevibacteriaceae</taxon>
        <taxon>Brevibacterium</taxon>
    </lineage>
</organism>
<protein>
    <recommendedName>
        <fullName evidence="11">Dihydroorotate dehydrogenase (quinone)</fullName>
        <ecNumber evidence="11">1.3.5.2</ecNumber>
    </recommendedName>
    <alternativeName>
        <fullName evidence="11">DHOdehase</fullName>
        <shortName evidence="11">DHOD</shortName>
        <shortName evidence="11">DHODase</shortName>
    </alternativeName>
    <alternativeName>
        <fullName evidence="11">Dihydroorotate oxidase</fullName>
    </alternativeName>
</protein>
<dbReference type="InterPro" id="IPR001295">
    <property type="entry name" value="Dihydroorotate_DH_CS"/>
</dbReference>
<dbReference type="EMBL" id="FXZC01000002">
    <property type="protein sequence ID" value="SMX73309.1"/>
    <property type="molecule type" value="Genomic_DNA"/>
</dbReference>
<dbReference type="InterPro" id="IPR050074">
    <property type="entry name" value="DHO_dehydrogenase"/>
</dbReference>
<feature type="binding site" evidence="11">
    <location>
        <begin position="346"/>
        <end position="347"/>
    </location>
    <ligand>
        <name>FMN</name>
        <dbReference type="ChEBI" id="CHEBI:58210"/>
    </ligand>
</feature>
<dbReference type="InterPro" id="IPR013785">
    <property type="entry name" value="Aldolase_TIM"/>
</dbReference>
<gene>
    <name evidence="11" type="primary">pyrD</name>
    <name evidence="13" type="ORF">BC102111_01150</name>
</gene>
<dbReference type="NCBIfam" id="NF003652">
    <property type="entry name" value="PRK05286.2-5"/>
    <property type="match status" value="1"/>
</dbReference>
<feature type="binding site" evidence="11">
    <location>
        <position position="79"/>
    </location>
    <ligand>
        <name>substrate</name>
    </ligand>
</feature>
<evidence type="ECO:0000256" key="8">
    <source>
        <dbReference type="ARBA" id="ARBA00023002"/>
    </source>
</evidence>
<feature type="binding site" evidence="11">
    <location>
        <position position="161"/>
    </location>
    <ligand>
        <name>FMN</name>
        <dbReference type="ChEBI" id="CHEBI:58210"/>
    </ligand>
</feature>
<dbReference type="GO" id="GO:0006207">
    <property type="term" value="P:'de novo' pyrimidine nucleobase biosynthetic process"/>
    <property type="evidence" value="ECO:0007669"/>
    <property type="project" value="UniProtKB-UniRule"/>
</dbReference>
<comment type="function">
    <text evidence="1 11">Catalyzes the conversion of dihydroorotate to orotate with quinone as electron acceptor.</text>
</comment>
<dbReference type="InterPro" id="IPR005720">
    <property type="entry name" value="Dihydroorotate_DH_cat"/>
</dbReference>
<feature type="binding site" evidence="11">
    <location>
        <position position="270"/>
    </location>
    <ligand>
        <name>FMN</name>
        <dbReference type="ChEBI" id="CHEBI:58210"/>
    </ligand>
</feature>
<feature type="binding site" evidence="11">
    <location>
        <begin position="75"/>
        <end position="79"/>
    </location>
    <ligand>
        <name>FMN</name>
        <dbReference type="ChEBI" id="CHEBI:58210"/>
    </ligand>
</feature>
<evidence type="ECO:0000256" key="5">
    <source>
        <dbReference type="ARBA" id="ARBA00022630"/>
    </source>
</evidence>
<evidence type="ECO:0000256" key="9">
    <source>
        <dbReference type="ARBA" id="ARBA00023136"/>
    </source>
</evidence>
<evidence type="ECO:0000256" key="11">
    <source>
        <dbReference type="HAMAP-Rule" id="MF_00225"/>
    </source>
</evidence>
<name>A0A2H1IDJ6_9MICO</name>
<feature type="binding site" evidence="11">
    <location>
        <position position="199"/>
    </location>
    <ligand>
        <name>substrate</name>
    </ligand>
</feature>
<evidence type="ECO:0000259" key="12">
    <source>
        <dbReference type="Pfam" id="PF01180"/>
    </source>
</evidence>
<sequence>MCDCPIVGGVYRLIFTLIFKPMDAERAHHLSFTALRVLDRIPGLGRLLRVVFARGTQQPAEVLGLPFPNRVGLAAGFDKNGVGVRALSALGFGHIEVGTITAHAQPGNERPRLFRLLRSRALLNRMGFNNDGARQASFNITRQRKALAALPAAKRPIIGINIGKTKVVPAEDAVADYVASTRELAPLADYLVINVSSPNTPGLRDLQSVSALEPIITAVRETAAEVVAAPRSALGHVPLLVKIAPDLSDEDVLDICDLAARAGADGLIVTNTTIDRNVLTGSDAAFARREAGGISGRPLAARSLEVLRLVAATVGDELTIVSVGGVGDGRDVSARLAAGADLVQVYSEMIYSGPFWPGRIIRGQGTRLLTRGTGGA</sequence>
<comment type="catalytic activity">
    <reaction evidence="10 11">
        <text>(S)-dihydroorotate + a quinone = orotate + a quinol</text>
        <dbReference type="Rhea" id="RHEA:30187"/>
        <dbReference type="ChEBI" id="CHEBI:24646"/>
        <dbReference type="ChEBI" id="CHEBI:30839"/>
        <dbReference type="ChEBI" id="CHEBI:30864"/>
        <dbReference type="ChEBI" id="CHEBI:132124"/>
        <dbReference type="EC" id="1.3.5.2"/>
    </reaction>
</comment>
<dbReference type="PANTHER" id="PTHR48109">
    <property type="entry name" value="DIHYDROOROTATE DEHYDROGENASE (QUINONE), MITOCHONDRIAL-RELATED"/>
    <property type="match status" value="1"/>
</dbReference>
<dbReference type="UniPathway" id="UPA00070">
    <property type="reaction ID" value="UER00946"/>
</dbReference>
<evidence type="ECO:0000256" key="7">
    <source>
        <dbReference type="ARBA" id="ARBA00022975"/>
    </source>
</evidence>
<dbReference type="PROSITE" id="PS00911">
    <property type="entry name" value="DHODEHASE_1"/>
    <property type="match status" value="1"/>
</dbReference>
<dbReference type="GO" id="GO:0005886">
    <property type="term" value="C:plasma membrane"/>
    <property type="evidence" value="ECO:0007669"/>
    <property type="project" value="UniProtKB-SubCell"/>
</dbReference>
<dbReference type="NCBIfam" id="NF003648">
    <property type="entry name" value="PRK05286.2-1"/>
    <property type="match status" value="1"/>
</dbReference>
<dbReference type="GO" id="GO:0044205">
    <property type="term" value="P:'de novo' UMP biosynthetic process"/>
    <property type="evidence" value="ECO:0007669"/>
    <property type="project" value="UniProtKB-UniRule"/>
</dbReference>
<keyword evidence="8 11" id="KW-0560">Oxidoreductase</keyword>
<feature type="binding site" evidence="11">
    <location>
        <position position="99"/>
    </location>
    <ligand>
        <name>FMN</name>
        <dbReference type="ChEBI" id="CHEBI:58210"/>
    </ligand>
</feature>
<comment type="similarity">
    <text evidence="4 11">Belongs to the dihydroorotate dehydrogenase family. Type 2 subfamily.</text>
</comment>
<feature type="binding site" evidence="11">
    <location>
        <position position="194"/>
    </location>
    <ligand>
        <name>FMN</name>
        <dbReference type="ChEBI" id="CHEBI:58210"/>
    </ligand>
</feature>
<evidence type="ECO:0000256" key="4">
    <source>
        <dbReference type="ARBA" id="ARBA00005359"/>
    </source>
</evidence>
<comment type="subcellular location">
    <subcellularLocation>
        <location evidence="11">Cell membrane</location>
        <topology evidence="11">Peripheral membrane protein</topology>
    </subcellularLocation>
    <subcellularLocation>
        <location evidence="2">Membrane</location>
    </subcellularLocation>
</comment>
<accession>A0A2H1IDJ6</accession>
<feature type="domain" description="Dihydroorotate dehydrogenase catalytic" evidence="12">
    <location>
        <begin position="61"/>
        <end position="363"/>
    </location>
</feature>
<comment type="pathway">
    <text evidence="3 11">Pyrimidine metabolism; UMP biosynthesis via de novo pathway; orotate from (S)-dihydroorotate (quinone route): step 1/1.</text>
</comment>
<dbReference type="HAMAP" id="MF_00225">
    <property type="entry name" value="DHO_dh_type2"/>
    <property type="match status" value="1"/>
</dbReference>
<dbReference type="GO" id="GO:0005737">
    <property type="term" value="C:cytoplasm"/>
    <property type="evidence" value="ECO:0007669"/>
    <property type="project" value="InterPro"/>
</dbReference>
<evidence type="ECO:0000313" key="13">
    <source>
        <dbReference type="EMBL" id="SMX73309.1"/>
    </source>
</evidence>
<dbReference type="PROSITE" id="PS00912">
    <property type="entry name" value="DHODEHASE_2"/>
    <property type="match status" value="1"/>
</dbReference>
<dbReference type="Gene3D" id="3.20.20.70">
    <property type="entry name" value="Aldolase class I"/>
    <property type="match status" value="1"/>
</dbReference>
<dbReference type="NCBIfam" id="TIGR01036">
    <property type="entry name" value="pyrD_sub2"/>
    <property type="match status" value="1"/>
</dbReference>
<feature type="binding site" evidence="11">
    <location>
        <begin position="271"/>
        <end position="272"/>
    </location>
    <ligand>
        <name>substrate</name>
    </ligand>
</feature>
<dbReference type="Proteomes" id="UP000234333">
    <property type="component" value="Unassembled WGS sequence"/>
</dbReference>
<dbReference type="EC" id="1.3.5.2" evidence="11"/>
<feature type="binding site" evidence="11">
    <location>
        <position position="242"/>
    </location>
    <ligand>
        <name>FMN</name>
        <dbReference type="ChEBI" id="CHEBI:58210"/>
    </ligand>
</feature>
<dbReference type="AlphaFoldDB" id="A0A2H1IDJ6"/>
<dbReference type="SUPFAM" id="SSF51395">
    <property type="entry name" value="FMN-linked oxidoreductases"/>
    <property type="match status" value="1"/>
</dbReference>
<dbReference type="CDD" id="cd04738">
    <property type="entry name" value="DHOD_2_like"/>
    <property type="match status" value="1"/>
</dbReference>
<dbReference type="PANTHER" id="PTHR48109:SF4">
    <property type="entry name" value="DIHYDROOROTATE DEHYDROGENASE (QUINONE), MITOCHONDRIAL"/>
    <property type="match status" value="1"/>
</dbReference>
<evidence type="ECO:0000256" key="1">
    <source>
        <dbReference type="ARBA" id="ARBA00003125"/>
    </source>
</evidence>
<feature type="active site" description="Nucleophile" evidence="11">
    <location>
        <position position="197"/>
    </location>
</feature>
<evidence type="ECO:0000256" key="10">
    <source>
        <dbReference type="ARBA" id="ARBA00048639"/>
    </source>
</evidence>
<feature type="binding site" evidence="11">
    <location>
        <position position="325"/>
    </location>
    <ligand>
        <name>FMN</name>
        <dbReference type="ChEBI" id="CHEBI:58210"/>
    </ligand>
</feature>
<evidence type="ECO:0000313" key="14">
    <source>
        <dbReference type="Proteomes" id="UP000234333"/>
    </source>
</evidence>
<keyword evidence="7 11" id="KW-0665">Pyrimidine biosynthesis</keyword>
<evidence type="ECO:0000256" key="2">
    <source>
        <dbReference type="ARBA" id="ARBA00004370"/>
    </source>
</evidence>
<evidence type="ECO:0000256" key="3">
    <source>
        <dbReference type="ARBA" id="ARBA00005161"/>
    </source>
</evidence>
<comment type="cofactor">
    <cofactor evidence="11">
        <name>FMN</name>
        <dbReference type="ChEBI" id="CHEBI:58210"/>
    </cofactor>
    <text evidence="11">Binds 1 FMN per subunit.</text>
</comment>
<keyword evidence="5 11" id="KW-0285">Flavoprotein</keyword>
<proteinExistence type="inferred from homology"/>
<keyword evidence="11" id="KW-1003">Cell membrane</keyword>
<keyword evidence="6 11" id="KW-0288">FMN</keyword>
<dbReference type="GO" id="GO:0106430">
    <property type="term" value="F:dihydroorotate dehydrogenase (quinone) activity"/>
    <property type="evidence" value="ECO:0007669"/>
    <property type="project" value="UniProtKB-EC"/>
</dbReference>
<keyword evidence="9 11" id="KW-0472">Membrane</keyword>
<dbReference type="InterPro" id="IPR005719">
    <property type="entry name" value="Dihydroorotate_DH_2"/>
</dbReference>
<dbReference type="Pfam" id="PF01180">
    <property type="entry name" value="DHO_dh"/>
    <property type="match status" value="1"/>
</dbReference>
<reference evidence="13 14" key="1">
    <citation type="submission" date="2017-03" db="EMBL/GenBank/DDBJ databases">
        <authorList>
            <person name="Afonso C.L."/>
            <person name="Miller P.J."/>
            <person name="Scott M.A."/>
            <person name="Spackman E."/>
            <person name="Goraichik I."/>
            <person name="Dimitrov K.M."/>
            <person name="Suarez D.L."/>
            <person name="Swayne D.E."/>
        </authorList>
    </citation>
    <scope>NUCLEOTIDE SEQUENCE [LARGE SCALE GENOMIC DNA]</scope>
    <source>
        <strain evidence="13 14">CIP 102111</strain>
    </source>
</reference>
<feature type="binding site" evidence="11">
    <location>
        <position position="296"/>
    </location>
    <ligand>
        <name>FMN</name>
        <dbReference type="ChEBI" id="CHEBI:58210"/>
    </ligand>
</feature>
<feature type="binding site" evidence="11">
    <location>
        <begin position="124"/>
        <end position="128"/>
    </location>
    <ligand>
        <name>substrate</name>
    </ligand>
</feature>
<comment type="subunit">
    <text evidence="11">Monomer.</text>
</comment>
<feature type="binding site" evidence="11">
    <location>
        <position position="194"/>
    </location>
    <ligand>
        <name>substrate</name>
    </ligand>
</feature>